<feature type="transmembrane region" description="Helical" evidence="1">
    <location>
        <begin position="148"/>
        <end position="176"/>
    </location>
</feature>
<protein>
    <submittedName>
        <fullName evidence="2">Uncharacterized protein</fullName>
    </submittedName>
</protein>
<gene>
    <name evidence="2" type="ORF">ERS852502_01626</name>
</gene>
<dbReference type="AlphaFoldDB" id="A0A174ZK72"/>
<feature type="transmembrane region" description="Helical" evidence="1">
    <location>
        <begin position="112"/>
        <end position="136"/>
    </location>
</feature>
<evidence type="ECO:0000256" key="1">
    <source>
        <dbReference type="SAM" id="Phobius"/>
    </source>
</evidence>
<feature type="transmembrane region" description="Helical" evidence="1">
    <location>
        <begin position="230"/>
        <end position="261"/>
    </location>
</feature>
<feature type="transmembrane region" description="Helical" evidence="1">
    <location>
        <begin position="188"/>
        <end position="210"/>
    </location>
</feature>
<evidence type="ECO:0000313" key="3">
    <source>
        <dbReference type="Proteomes" id="UP000078383"/>
    </source>
</evidence>
<dbReference type="OrthoDB" id="138672at2"/>
<keyword evidence="1" id="KW-1133">Transmembrane helix</keyword>
<feature type="transmembrane region" description="Helical" evidence="1">
    <location>
        <begin position="351"/>
        <end position="374"/>
    </location>
</feature>
<keyword evidence="1" id="KW-0812">Transmembrane</keyword>
<dbReference type="EMBL" id="CZBX01000007">
    <property type="protein sequence ID" value="CUQ87755.1"/>
    <property type="molecule type" value="Genomic_DNA"/>
</dbReference>
<evidence type="ECO:0000313" key="2">
    <source>
        <dbReference type="EMBL" id="CUQ87755.1"/>
    </source>
</evidence>
<keyword evidence="1" id="KW-0472">Membrane</keyword>
<reference evidence="2 3" key="1">
    <citation type="submission" date="2015-09" db="EMBL/GenBank/DDBJ databases">
        <authorList>
            <consortium name="Pathogen Informatics"/>
        </authorList>
    </citation>
    <scope>NUCLEOTIDE SEQUENCE [LARGE SCALE GENOMIC DNA]</scope>
    <source>
        <strain evidence="2 3">2789STDY5834889</strain>
    </source>
</reference>
<feature type="transmembrane region" description="Helical" evidence="1">
    <location>
        <begin position="32"/>
        <end position="51"/>
    </location>
</feature>
<proteinExistence type="predicted"/>
<dbReference type="Proteomes" id="UP000078383">
    <property type="component" value="Unassembled WGS sequence"/>
</dbReference>
<feature type="transmembrane region" description="Helical" evidence="1">
    <location>
        <begin position="395"/>
        <end position="419"/>
    </location>
</feature>
<accession>A0A174ZK72</accession>
<feature type="transmembrane region" description="Helical" evidence="1">
    <location>
        <begin position="425"/>
        <end position="451"/>
    </location>
</feature>
<feature type="transmembrane region" description="Helical" evidence="1">
    <location>
        <begin position="71"/>
        <end position="91"/>
    </location>
</feature>
<name>A0A174ZK72_9FIRM</name>
<sequence length="534" mass="61579">MKIFKILIFKQAQEIFKFNTLFYGDKKEKKRYLLIFCAVVLCIGVCGTYLFGNMYQVCMEFEKPQEILEYLINPLGLLAFLIIFFSSLLKGSGMLYSDRSSDILFSYPVKTICIVLAKIFFLYLWGVIISLAFLIIPILRYTILLHSILFGILDCLQIFIFPIIPMLLGVISGYILYKQIVNIYKSQVFVRSILYMVILFAFMFFMFFFFGKVDLNSIYRHILTKVDITYLVGGVFFTYKVGAALASVVALISGTVLIIYISKNYKKRYINLQINQQKGSSLNLSFKKNRKIYSLWKREIKRYLSIPIYLINTMLGNVLLLLFVIYSSIASEKVTAYFNLISELLEIQDPMVLYSYAMSLMIILTNVSYANISIEGKNREVLKSFPVSIKELLTAKYLFHLSLTVPMICLATIILGITYHMNSYEYFLCFILPLSFSAFAGALGLFINLLFPNYEWENINVLGGMLNLGYKDYNILIEARAKHLWDEALLDMIKSYDNLHIQIGIESGYDEGLKKINKEIRVEDSFFGITIAAR</sequence>
<dbReference type="InterPro" id="IPR058240">
    <property type="entry name" value="rSAM_sf"/>
</dbReference>
<organism evidence="2 3">
    <name type="scientific">[Ruminococcus] torques</name>
    <dbReference type="NCBI Taxonomy" id="33039"/>
    <lineage>
        <taxon>Bacteria</taxon>
        <taxon>Bacillati</taxon>
        <taxon>Bacillota</taxon>
        <taxon>Clostridia</taxon>
        <taxon>Lachnospirales</taxon>
        <taxon>Lachnospiraceae</taxon>
        <taxon>Mediterraneibacter</taxon>
    </lineage>
</organism>
<dbReference type="SUPFAM" id="SSF102114">
    <property type="entry name" value="Radical SAM enzymes"/>
    <property type="match status" value="1"/>
</dbReference>
<dbReference type="RefSeq" id="WP_055172398.1">
    <property type="nucleotide sequence ID" value="NZ_CZBX01000007.1"/>
</dbReference>
<feature type="transmembrane region" description="Helical" evidence="1">
    <location>
        <begin position="306"/>
        <end position="331"/>
    </location>
</feature>